<dbReference type="EMBL" id="VDLV01000044">
    <property type="protein sequence ID" value="MBA1380547.1"/>
    <property type="molecule type" value="Genomic_DNA"/>
</dbReference>
<gene>
    <name evidence="2" type="ORF">FHK92_22540</name>
</gene>
<dbReference type="AlphaFoldDB" id="A0A7V8UFD4"/>
<name>A0A7V8UFD4_9PSED</name>
<feature type="compositionally biased region" description="Polar residues" evidence="1">
    <location>
        <begin position="47"/>
        <end position="59"/>
    </location>
</feature>
<feature type="region of interest" description="Disordered" evidence="1">
    <location>
        <begin position="1"/>
        <end position="59"/>
    </location>
</feature>
<organism evidence="2 3">
    <name type="scientific">Pseudomonas brassicacearum subsp. neoaurantiaca</name>
    <dbReference type="NCBI Taxonomy" id="494916"/>
    <lineage>
        <taxon>Bacteria</taxon>
        <taxon>Pseudomonadati</taxon>
        <taxon>Pseudomonadota</taxon>
        <taxon>Gammaproteobacteria</taxon>
        <taxon>Pseudomonadales</taxon>
        <taxon>Pseudomonadaceae</taxon>
        <taxon>Pseudomonas</taxon>
    </lineage>
</organism>
<proteinExistence type="predicted"/>
<protein>
    <submittedName>
        <fullName evidence="2">Uncharacterized protein</fullName>
    </submittedName>
</protein>
<evidence type="ECO:0000313" key="2">
    <source>
        <dbReference type="EMBL" id="MBA1380547.1"/>
    </source>
</evidence>
<dbReference type="Proteomes" id="UP000572407">
    <property type="component" value="Unassembled WGS sequence"/>
</dbReference>
<comment type="caution">
    <text evidence="2">The sequence shown here is derived from an EMBL/GenBank/DDBJ whole genome shotgun (WGS) entry which is preliminary data.</text>
</comment>
<accession>A0A7V8UFD4</accession>
<feature type="compositionally biased region" description="Polar residues" evidence="1">
    <location>
        <begin position="24"/>
        <end position="36"/>
    </location>
</feature>
<evidence type="ECO:0000256" key="1">
    <source>
        <dbReference type="SAM" id="MobiDB-lite"/>
    </source>
</evidence>
<reference evidence="2 3" key="1">
    <citation type="submission" date="2019-06" db="EMBL/GenBank/DDBJ databases">
        <title>Analysis of the biodiversity of Brassica napus bacterial endophytes for the selection of potential efficient biofertilizers for rapeseed crops.</title>
        <authorList>
            <person name="Jimenez-Gomez A."/>
            <person name="Saati-Santamaria Z."/>
            <person name="Menendez E."/>
            <person name="Rivas R."/>
            <person name="Mateos P.F."/>
            <person name="Velazquez E."/>
            <person name="Garcia-Fraile P."/>
        </authorList>
    </citation>
    <scope>NUCLEOTIDE SEQUENCE [LARGE SCALE GENOMIC DNA]</scope>
    <source>
        <strain evidence="2 3">CDVBN10</strain>
    </source>
</reference>
<sequence length="59" mass="6300">MDRRRTCAQATTQKPVGASLLAKTESQPTPSLTVTPLSRAGSLPQVLRQSGSSTYSRKP</sequence>
<evidence type="ECO:0000313" key="3">
    <source>
        <dbReference type="Proteomes" id="UP000572407"/>
    </source>
</evidence>